<gene>
    <name evidence="1" type="ORF">PPNO1_LOCUS4788</name>
</gene>
<dbReference type="AlphaFoldDB" id="A0A9P1H498"/>
<dbReference type="SUPFAM" id="SSF56784">
    <property type="entry name" value="HAD-like"/>
    <property type="match status" value="1"/>
</dbReference>
<dbReference type="OrthoDB" id="1694274at2759"/>
<keyword evidence="2" id="KW-1185">Reference proteome</keyword>
<dbReference type="InterPro" id="IPR036412">
    <property type="entry name" value="HAD-like_sf"/>
</dbReference>
<dbReference type="EMBL" id="CALLCH030000012">
    <property type="protein sequence ID" value="CAI4215069.1"/>
    <property type="molecule type" value="Genomic_DNA"/>
</dbReference>
<organism evidence="1 2">
    <name type="scientific">Parascedosporium putredinis</name>
    <dbReference type="NCBI Taxonomy" id="1442378"/>
    <lineage>
        <taxon>Eukaryota</taxon>
        <taxon>Fungi</taxon>
        <taxon>Dikarya</taxon>
        <taxon>Ascomycota</taxon>
        <taxon>Pezizomycotina</taxon>
        <taxon>Sordariomycetes</taxon>
        <taxon>Hypocreomycetidae</taxon>
        <taxon>Microascales</taxon>
        <taxon>Microascaceae</taxon>
        <taxon>Parascedosporium</taxon>
    </lineage>
</organism>
<protein>
    <recommendedName>
        <fullName evidence="3">Epoxide hydrolase</fullName>
    </recommendedName>
</protein>
<dbReference type="Proteomes" id="UP000838763">
    <property type="component" value="Unassembled WGS sequence"/>
</dbReference>
<dbReference type="PANTHER" id="PTHR47829">
    <property type="entry name" value="HYDROLASE, PUTATIVE (AFU_ORTHOLOGUE AFUA_1G12880)-RELATED"/>
    <property type="match status" value="1"/>
</dbReference>
<comment type="caution">
    <text evidence="1">The sequence shown here is derived from an EMBL/GenBank/DDBJ whole genome shotgun (WGS) entry which is preliminary data.</text>
</comment>
<dbReference type="Gene3D" id="1.10.150.240">
    <property type="entry name" value="Putative phosphatase, domain 2"/>
    <property type="match status" value="1"/>
</dbReference>
<name>A0A9P1H498_9PEZI</name>
<proteinExistence type="predicted"/>
<evidence type="ECO:0000313" key="2">
    <source>
        <dbReference type="Proteomes" id="UP000838763"/>
    </source>
</evidence>
<evidence type="ECO:0008006" key="3">
    <source>
        <dbReference type="Google" id="ProtNLM"/>
    </source>
</evidence>
<dbReference type="PANTHER" id="PTHR47829:SF1">
    <property type="entry name" value="HAD FAMILY PHOSPHATASE"/>
    <property type="match status" value="1"/>
</dbReference>
<dbReference type="InterPro" id="IPR023214">
    <property type="entry name" value="HAD_sf"/>
</dbReference>
<dbReference type="Gene3D" id="3.40.50.1000">
    <property type="entry name" value="HAD superfamily/HAD-like"/>
    <property type="match status" value="1"/>
</dbReference>
<reference evidence="1" key="1">
    <citation type="submission" date="2022-11" db="EMBL/GenBank/DDBJ databases">
        <authorList>
            <person name="Scott C."/>
            <person name="Bruce N."/>
        </authorList>
    </citation>
    <scope>NUCLEOTIDE SEQUENCE</scope>
</reference>
<evidence type="ECO:0000313" key="1">
    <source>
        <dbReference type="EMBL" id="CAI4215069.1"/>
    </source>
</evidence>
<accession>A0A9P1H498</accession>
<dbReference type="InterPro" id="IPR052898">
    <property type="entry name" value="ACAD10-like"/>
</dbReference>
<sequence>MNPDDYANVDQVLELVNAEMAATKKPKVLLFDVAWDPPGWVNYSISKTSPNGSWHRLERGHIAMDEAFFAGFQEDLHDQGRWEAFYQAQQAKDPKLPKEVPPLPSVDSNWLFHEMMSISKTPDPWMFPALQALKASGEYIIGALSNTVIFPPTHKDYRTFSQDPIRTTFDFFISSAHVGLRKPSREIYDLALRTANEFASKQRGSERSKKWRWEGNIEASDVLFFDDIGENLKAASQFGFNTFKVNLGRAYEAVDQLESVTGLKLAGAHPKVPMQMRTGPVKARI</sequence>
<dbReference type="InterPro" id="IPR023198">
    <property type="entry name" value="PGP-like_dom2"/>
</dbReference>